<dbReference type="CDD" id="cd18799">
    <property type="entry name" value="SF2_C_EcoAI-like"/>
    <property type="match status" value="1"/>
</dbReference>
<dbReference type="Pfam" id="PF04851">
    <property type="entry name" value="ResIII"/>
    <property type="match status" value="1"/>
</dbReference>
<dbReference type="InterPro" id="IPR013670">
    <property type="entry name" value="EcoEI_R_C_dom"/>
</dbReference>
<evidence type="ECO:0000259" key="2">
    <source>
        <dbReference type="PROSITE" id="PS51192"/>
    </source>
</evidence>
<protein>
    <submittedName>
        <fullName evidence="4">Type I restriction enzyme R subunit</fullName>
        <ecNumber evidence="4">3.1.21.3</ecNumber>
    </submittedName>
</protein>
<reference evidence="4 5" key="1">
    <citation type="submission" date="2020-08" db="EMBL/GenBank/DDBJ databases">
        <title>Genomic Encyclopedia of Type Strains, Phase IV (KMG-IV): sequencing the most valuable type-strain genomes for metagenomic binning, comparative biology and taxonomic classification.</title>
        <authorList>
            <person name="Goeker M."/>
        </authorList>
    </citation>
    <scope>NUCLEOTIDE SEQUENCE [LARGE SCALE GENOMIC DNA]</scope>
    <source>
        <strain evidence="4 5">DSM 26723</strain>
    </source>
</reference>
<dbReference type="Proteomes" id="UP000588068">
    <property type="component" value="Unassembled WGS sequence"/>
</dbReference>
<evidence type="ECO:0000259" key="3">
    <source>
        <dbReference type="PROSITE" id="PS51194"/>
    </source>
</evidence>
<evidence type="ECO:0000313" key="4">
    <source>
        <dbReference type="EMBL" id="MBB6095624.1"/>
    </source>
</evidence>
<name>A0A841HSJ2_9GAMM</name>
<dbReference type="SMART" id="SM00487">
    <property type="entry name" value="DEXDc"/>
    <property type="match status" value="1"/>
</dbReference>
<dbReference type="GO" id="GO:0005524">
    <property type="term" value="F:ATP binding"/>
    <property type="evidence" value="ECO:0007669"/>
    <property type="project" value="UniProtKB-KW"/>
</dbReference>
<feature type="coiled-coil region" evidence="1">
    <location>
        <begin position="148"/>
        <end position="217"/>
    </location>
</feature>
<dbReference type="CDD" id="cd18032">
    <property type="entry name" value="DEXHc_RE_I_III_res"/>
    <property type="match status" value="1"/>
</dbReference>
<comment type="caution">
    <text evidence="4">The sequence shown here is derived from an EMBL/GenBank/DDBJ whole genome shotgun (WGS) entry which is preliminary data.</text>
</comment>
<dbReference type="EC" id="3.1.21.3" evidence="4"/>
<dbReference type="GO" id="GO:0003677">
    <property type="term" value="F:DNA binding"/>
    <property type="evidence" value="ECO:0007669"/>
    <property type="project" value="UniProtKB-KW"/>
</dbReference>
<keyword evidence="5" id="KW-1185">Reference proteome</keyword>
<feature type="domain" description="Helicase ATP-binding" evidence="2">
    <location>
        <begin position="430"/>
        <end position="613"/>
    </location>
</feature>
<dbReference type="InterPro" id="IPR027417">
    <property type="entry name" value="P-loop_NTPase"/>
</dbReference>
<dbReference type="InterPro" id="IPR014001">
    <property type="entry name" value="Helicase_ATP-bd"/>
</dbReference>
<dbReference type="NCBIfam" id="NF008521">
    <property type="entry name" value="PRK11448.1"/>
    <property type="match status" value="1"/>
</dbReference>
<sequence length="1126" mass="126697">MAGAKTHISNFSHLAVHDEQLARLGALAEHYFPDDPNTCLLKLRQLGELLAQDIASRFGQMPTIEEKQVDLLRRLQAVGAVPREVGDLFYQIRKAGNDASHGLRNDHGTALAALKVSWQLSVWFHRTFGSASFKSGPFVPPRAPEDESAALGEELDRLRSESKQVREQQTLVAAQVQSLEAQLRQAESDRSIWEQLATETERANAALQRKFAEQQAAAFAAPAQQVRDLVAASNTAAKQIELDEFETRRKIDQQLRDAGWEANSEELDFRKGVRPQASRYLAIAEWPTSSGPADYALFDGMQLIGIVEAKRDRKSAASALNQAKRYARHISLVEGMKAPESWGDYRVPFAFATNGRPYLEQIKEASGIWFADLRTGEPDRALNGWYSPQGLRDLYRQNRQQAEIQLDNIGFDFGFEIRSYQRKAIEGVEAAIKEGKRSALVAMATGTGKTKTCIGLVYRLLKAGRFRRVLFLVDRSALGEQAEDSFGETRVDTVQTFADTFGVKGVDATTPDTATRVHIATVQGMARRVLGDPDKAPSVDTYDCIVVDECHRGYLLDREMSETELTFRDESEYISIYRRVLDHFDAVKVGLTATPALHTTQIFGDPVYVYTYREAVLDGVLVDHEPPILIQTELSQRGIEYKQGEQVQVYKPETGQVDLFHTPDDLKFDVTEFNRKVITESFNRVVIETLAERISPFGPDKTLVFCATDDHAQMVCRLFREAYARHYGADFRSEMVEKITGRIDQPLKMIRRYKNDAFPAIAVTVDLLTTGIDVLPIVNLVFLRMVSSRILFEQMKGRATRRCDRIGKEAFRIYDAVGVCENMRHVSTMEPVVQNPSISFAQLANELQQADPLPDAQQLIRDQFVAKLQRRARGLTEEQRQVFTERVGKSAAEVATAMHHWSPTQLREWLGHHQWVPEWLDAVRSGKGGRLVISQHEDALVSVEPGYGSAEDYLASFTEWVRSHSNTVPAIIALTTRPRELKRSDLKDLAVRLQIDGFDERALADAWKRKTNRDIAASILGFVRQAALGDALVPFDQRVDDALAAIRSRRQLTPMQTQWLDKLGKQLKANVVLDRDTIDQGALSTQGGFRRIDKEFNGGLTEVLAELNEAVWSPPKLRRVNDQGDR</sequence>
<dbReference type="PANTHER" id="PTHR47396">
    <property type="entry name" value="TYPE I RESTRICTION ENZYME ECOKI R PROTEIN"/>
    <property type="match status" value="1"/>
</dbReference>
<organism evidence="4 5">
    <name type="scientific">Povalibacter uvarum</name>
    <dbReference type="NCBI Taxonomy" id="732238"/>
    <lineage>
        <taxon>Bacteria</taxon>
        <taxon>Pseudomonadati</taxon>
        <taxon>Pseudomonadota</taxon>
        <taxon>Gammaproteobacteria</taxon>
        <taxon>Steroidobacterales</taxon>
        <taxon>Steroidobacteraceae</taxon>
        <taxon>Povalibacter</taxon>
    </lineage>
</organism>
<dbReference type="GO" id="GO:0005829">
    <property type="term" value="C:cytosol"/>
    <property type="evidence" value="ECO:0007669"/>
    <property type="project" value="TreeGrafter"/>
</dbReference>
<dbReference type="RefSeq" id="WP_184335027.1">
    <property type="nucleotide sequence ID" value="NZ_JACHHZ010000006.1"/>
</dbReference>
<dbReference type="GO" id="GO:0009307">
    <property type="term" value="P:DNA restriction-modification system"/>
    <property type="evidence" value="ECO:0007669"/>
    <property type="project" value="UniProtKB-KW"/>
</dbReference>
<keyword evidence="4" id="KW-0378">Hydrolase</keyword>
<dbReference type="PROSITE" id="PS51192">
    <property type="entry name" value="HELICASE_ATP_BIND_1"/>
    <property type="match status" value="1"/>
</dbReference>
<keyword evidence="1" id="KW-0175">Coiled coil</keyword>
<dbReference type="PROSITE" id="PS51194">
    <property type="entry name" value="HELICASE_CTER"/>
    <property type="match status" value="1"/>
</dbReference>
<dbReference type="GO" id="GO:0009035">
    <property type="term" value="F:type I site-specific deoxyribonuclease activity"/>
    <property type="evidence" value="ECO:0007669"/>
    <property type="project" value="UniProtKB-EC"/>
</dbReference>
<dbReference type="Pfam" id="PF08463">
    <property type="entry name" value="EcoEI_R_C"/>
    <property type="match status" value="1"/>
</dbReference>
<evidence type="ECO:0000313" key="5">
    <source>
        <dbReference type="Proteomes" id="UP000588068"/>
    </source>
</evidence>
<dbReference type="Gene3D" id="3.90.1570.30">
    <property type="match status" value="1"/>
</dbReference>
<dbReference type="AlphaFoldDB" id="A0A841HSJ2"/>
<dbReference type="InterPro" id="IPR050742">
    <property type="entry name" value="Helicase_Restrict-Modif_Enz"/>
</dbReference>
<dbReference type="PANTHER" id="PTHR47396:SF1">
    <property type="entry name" value="ATP-DEPENDENT HELICASE IRC3-RELATED"/>
    <property type="match status" value="1"/>
</dbReference>
<evidence type="ECO:0000256" key="1">
    <source>
        <dbReference type="SAM" id="Coils"/>
    </source>
</evidence>
<dbReference type="Gene3D" id="3.40.50.300">
    <property type="entry name" value="P-loop containing nucleotide triphosphate hydrolases"/>
    <property type="match status" value="2"/>
</dbReference>
<proteinExistence type="predicted"/>
<feature type="domain" description="Helicase C-terminal" evidence="3">
    <location>
        <begin position="681"/>
        <end position="851"/>
    </location>
</feature>
<accession>A0A841HSJ2</accession>
<dbReference type="InterPro" id="IPR006935">
    <property type="entry name" value="Helicase/UvrB_N"/>
</dbReference>
<dbReference type="EMBL" id="JACHHZ010000006">
    <property type="protein sequence ID" value="MBB6095624.1"/>
    <property type="molecule type" value="Genomic_DNA"/>
</dbReference>
<dbReference type="SUPFAM" id="SSF52540">
    <property type="entry name" value="P-loop containing nucleoside triphosphate hydrolases"/>
    <property type="match status" value="1"/>
</dbReference>
<gene>
    <name evidence="4" type="ORF">HNQ60_004515</name>
</gene>
<dbReference type="InterPro" id="IPR001650">
    <property type="entry name" value="Helicase_C-like"/>
</dbReference>